<dbReference type="Gene3D" id="2.60.40.4270">
    <property type="entry name" value="Listeria-Bacteroides repeat domain"/>
    <property type="match status" value="1"/>
</dbReference>
<dbReference type="GO" id="GO:0030313">
    <property type="term" value="C:cell envelope"/>
    <property type="evidence" value="ECO:0007669"/>
    <property type="project" value="UniProtKB-SubCell"/>
</dbReference>
<organism evidence="2">
    <name type="scientific">freshwater metagenome</name>
    <dbReference type="NCBI Taxonomy" id="449393"/>
    <lineage>
        <taxon>unclassified sequences</taxon>
        <taxon>metagenomes</taxon>
        <taxon>ecological metagenomes</taxon>
    </lineage>
</organism>
<accession>A0A6J7LHA6</accession>
<reference evidence="2" key="1">
    <citation type="submission" date="2020-05" db="EMBL/GenBank/DDBJ databases">
        <authorList>
            <person name="Chiriac C."/>
            <person name="Salcher M."/>
            <person name="Ghai R."/>
            <person name="Kavagutti S V."/>
        </authorList>
    </citation>
    <scope>NUCLEOTIDE SEQUENCE</scope>
</reference>
<comment type="subcellular location">
    <subcellularLocation>
        <location evidence="1">Cell envelope</location>
    </subcellularLocation>
</comment>
<name>A0A6J7LHA6_9ZZZZ</name>
<dbReference type="Pfam" id="PF09479">
    <property type="entry name" value="Flg_new"/>
    <property type="match status" value="1"/>
</dbReference>
<protein>
    <submittedName>
        <fullName evidence="2">Unannotated protein</fullName>
    </submittedName>
</protein>
<evidence type="ECO:0000313" key="2">
    <source>
        <dbReference type="EMBL" id="CAB4965104.1"/>
    </source>
</evidence>
<gene>
    <name evidence="2" type="ORF">UFOPK3772_02607</name>
</gene>
<proteinExistence type="predicted"/>
<dbReference type="InterPro" id="IPR042229">
    <property type="entry name" value="Listeria/Bacterioides_rpt_sf"/>
</dbReference>
<sequence>MFDGWSTILDGIKVDGDGVDYTFAEDVTLYARWVAAPLRTVSFNANGGTGTMTNQTTNEETALKENAFKRSGYVFDGWATTSDGSNAYADGFKYPFTSDATLYARWAGCPVLSGSWTVTAAVGGVTRMVVFSAPTTTSSWTTFKATANTGQSATISTSSSSGSIQVRGLVKKVNNTFTVTGTTANGCSYTSQNSTTP</sequence>
<dbReference type="EMBL" id="CAFBNE010000106">
    <property type="protein sequence ID" value="CAB4965104.1"/>
    <property type="molecule type" value="Genomic_DNA"/>
</dbReference>
<evidence type="ECO:0000256" key="1">
    <source>
        <dbReference type="ARBA" id="ARBA00004196"/>
    </source>
</evidence>
<dbReference type="InterPro" id="IPR013378">
    <property type="entry name" value="InlB-like_B-rpt"/>
</dbReference>
<dbReference type="AlphaFoldDB" id="A0A6J7LHA6"/>